<evidence type="ECO:0000313" key="2">
    <source>
        <dbReference type="EMBL" id="PWN44180.1"/>
    </source>
</evidence>
<dbReference type="InParanoid" id="A0A316W318"/>
<dbReference type="EMBL" id="KZ819363">
    <property type="protein sequence ID" value="PWN44180.1"/>
    <property type="molecule type" value="Genomic_DNA"/>
</dbReference>
<evidence type="ECO:0000313" key="3">
    <source>
        <dbReference type="Proteomes" id="UP000245783"/>
    </source>
</evidence>
<reference evidence="2 3" key="1">
    <citation type="journal article" date="2018" name="Mol. Biol. Evol.">
        <title>Broad Genomic Sampling Reveals a Smut Pathogenic Ancestry of the Fungal Clade Ustilaginomycotina.</title>
        <authorList>
            <person name="Kijpornyongpan T."/>
            <person name="Mondo S.J."/>
            <person name="Barry K."/>
            <person name="Sandor L."/>
            <person name="Lee J."/>
            <person name="Lipzen A."/>
            <person name="Pangilinan J."/>
            <person name="LaButti K."/>
            <person name="Hainaut M."/>
            <person name="Henrissat B."/>
            <person name="Grigoriev I.V."/>
            <person name="Spatafora J.W."/>
            <person name="Aime M.C."/>
        </authorList>
    </citation>
    <scope>NUCLEOTIDE SEQUENCE [LARGE SCALE GENOMIC DNA]</scope>
    <source>
        <strain evidence="2 3">MCA 4658</strain>
    </source>
</reference>
<name>A0A316W318_9BASI</name>
<accession>A0A316W318</accession>
<dbReference type="OrthoDB" id="10501133at2759"/>
<dbReference type="Proteomes" id="UP000245783">
    <property type="component" value="Unassembled WGS sequence"/>
</dbReference>
<gene>
    <name evidence="2" type="ORF">IE81DRAFT_345883</name>
</gene>
<sequence length="87" mass="9419">MSSPKQASSSSRNTPGTPGRAASGWTEGETTQGLLLMLLASGNLSLSKDKKAIISKMLGRSEKSVEMWWHGKMRKLLSELEARVGKD</sequence>
<proteinExistence type="predicted"/>
<organism evidence="2 3">
    <name type="scientific">Ceraceosorus guamensis</name>
    <dbReference type="NCBI Taxonomy" id="1522189"/>
    <lineage>
        <taxon>Eukaryota</taxon>
        <taxon>Fungi</taxon>
        <taxon>Dikarya</taxon>
        <taxon>Basidiomycota</taxon>
        <taxon>Ustilaginomycotina</taxon>
        <taxon>Exobasidiomycetes</taxon>
        <taxon>Ceraceosorales</taxon>
        <taxon>Ceraceosoraceae</taxon>
        <taxon>Ceraceosorus</taxon>
    </lineage>
</organism>
<feature type="compositionally biased region" description="Polar residues" evidence="1">
    <location>
        <begin position="1"/>
        <end position="16"/>
    </location>
</feature>
<dbReference type="AlphaFoldDB" id="A0A316W318"/>
<feature type="region of interest" description="Disordered" evidence="1">
    <location>
        <begin position="1"/>
        <end position="26"/>
    </location>
</feature>
<evidence type="ECO:0000256" key="1">
    <source>
        <dbReference type="SAM" id="MobiDB-lite"/>
    </source>
</evidence>
<keyword evidence="3" id="KW-1185">Reference proteome</keyword>
<dbReference type="GeneID" id="37037840"/>
<protein>
    <recommendedName>
        <fullName evidence="4">Homeobox domain-containing protein</fullName>
    </recommendedName>
</protein>
<evidence type="ECO:0008006" key="4">
    <source>
        <dbReference type="Google" id="ProtNLM"/>
    </source>
</evidence>
<dbReference type="RefSeq" id="XP_025371340.1">
    <property type="nucleotide sequence ID" value="XM_025515970.1"/>
</dbReference>